<name>A0A1X7U809_AMPQE</name>
<dbReference type="Gene3D" id="2.40.50.140">
    <property type="entry name" value="Nucleic acid-binding proteins"/>
    <property type="match status" value="1"/>
</dbReference>
<dbReference type="SUPFAM" id="SSF50249">
    <property type="entry name" value="Nucleic acid-binding proteins"/>
    <property type="match status" value="1"/>
</dbReference>
<reference evidence="1" key="1">
    <citation type="submission" date="2017-05" db="UniProtKB">
        <authorList>
            <consortium name="EnsemblMetazoa"/>
        </authorList>
    </citation>
    <scope>IDENTIFICATION</scope>
</reference>
<dbReference type="InterPro" id="IPR012340">
    <property type="entry name" value="NA-bd_OB-fold"/>
</dbReference>
<evidence type="ECO:0000313" key="1">
    <source>
        <dbReference type="EnsemblMetazoa" id="Aqu2.1.23624_001"/>
    </source>
</evidence>
<dbReference type="AlphaFoldDB" id="A0A1X7U809"/>
<proteinExistence type="predicted"/>
<evidence type="ECO:0008006" key="2">
    <source>
        <dbReference type="Google" id="ProtNLM"/>
    </source>
</evidence>
<protein>
    <recommendedName>
        <fullName evidence="2">Replication protein A OB domain-containing protein</fullName>
    </recommendedName>
</protein>
<organism evidence="1">
    <name type="scientific">Amphimedon queenslandica</name>
    <name type="common">Sponge</name>
    <dbReference type="NCBI Taxonomy" id="400682"/>
    <lineage>
        <taxon>Eukaryota</taxon>
        <taxon>Metazoa</taxon>
        <taxon>Porifera</taxon>
        <taxon>Demospongiae</taxon>
        <taxon>Heteroscleromorpha</taxon>
        <taxon>Haplosclerida</taxon>
        <taxon>Niphatidae</taxon>
        <taxon>Amphimedon</taxon>
    </lineage>
</organism>
<sequence length="306" mass="33908">MTDGIKAARFISFEPSLRPTFAKFKEDDCPVAVAGCHIQENKFDSTLEIKTGKHTVISQSPKKFKVDTSAQAEDNSSIITTDQIITIGVNQQITIVGKIVNAGATVDITTKNGKKLKKQYCILHDTNGSCRIVLWEDDIGKVEKGNCYKLINILVRQYDSVKYLSISEGTIIERIDNIELISDSEDLQDVPQIMVAEGEISAVLYINDYSVCISCNGNVQSTDGNIGRCIKCSATVKMSKCIAHQSARFIVTSSTRKNWQLTAYNEQLKTMTKNVMGESLTEKLLNIDQVKLTYDSNNIVKNVTTT</sequence>
<dbReference type="EnsemblMetazoa" id="Aqu2.1.23624_001">
    <property type="protein sequence ID" value="Aqu2.1.23624_001"/>
    <property type="gene ID" value="Aqu2.1.23624"/>
</dbReference>
<dbReference type="InParanoid" id="A0A1X7U809"/>
<accession>A0A1X7U809</accession>